<keyword evidence="2" id="KW-1185">Reference proteome</keyword>
<sequence>MGESHFARNCILEKVKYPYSNQRKEKGKFNPTKTISFCEVENTNKEEIYVVNNEIISNKATKRSENSKWKNRLKKKIRIPQEKITEKQDLIIKNPTIIKNSLPSNNLKRKRGPSKIDSKVKKLGLEINNRSITVVVVATRAKAKILCRINDVRIMIKAIVVPVPTTLHVIDSLDDTLLLGTYWFQKTKARIHFKLYLQYANKSTEILISNSGTEGINPHEEEDFYKENPALYLTNIEEVPTKKDKEDKDKEKSIKELIKEIVNNEELTFQQQSKTKEFLLTEKNLFALSIENIP</sequence>
<proteinExistence type="predicted"/>
<accession>A0A397W468</accession>
<dbReference type="OrthoDB" id="5597136at2759"/>
<gene>
    <name evidence="1" type="ORF">C2G38_2155250</name>
</gene>
<organism evidence="1 2">
    <name type="scientific">Gigaspora rosea</name>
    <dbReference type="NCBI Taxonomy" id="44941"/>
    <lineage>
        <taxon>Eukaryota</taxon>
        <taxon>Fungi</taxon>
        <taxon>Fungi incertae sedis</taxon>
        <taxon>Mucoromycota</taxon>
        <taxon>Glomeromycotina</taxon>
        <taxon>Glomeromycetes</taxon>
        <taxon>Diversisporales</taxon>
        <taxon>Gigasporaceae</taxon>
        <taxon>Gigaspora</taxon>
    </lineage>
</organism>
<dbReference type="Proteomes" id="UP000266673">
    <property type="component" value="Unassembled WGS sequence"/>
</dbReference>
<protein>
    <submittedName>
        <fullName evidence="1">Uncharacterized protein</fullName>
    </submittedName>
</protein>
<reference evidence="1 2" key="1">
    <citation type="submission" date="2018-06" db="EMBL/GenBank/DDBJ databases">
        <title>Comparative genomics reveals the genomic features of Rhizophagus irregularis, R. cerebriforme, R. diaphanum and Gigaspora rosea, and their symbiotic lifestyle signature.</title>
        <authorList>
            <person name="Morin E."/>
            <person name="San Clemente H."/>
            <person name="Chen E.C.H."/>
            <person name="De La Providencia I."/>
            <person name="Hainaut M."/>
            <person name="Kuo A."/>
            <person name="Kohler A."/>
            <person name="Murat C."/>
            <person name="Tang N."/>
            <person name="Roy S."/>
            <person name="Loubradou J."/>
            <person name="Henrissat B."/>
            <person name="Grigoriev I.V."/>
            <person name="Corradi N."/>
            <person name="Roux C."/>
            <person name="Martin F.M."/>
        </authorList>
    </citation>
    <scope>NUCLEOTIDE SEQUENCE [LARGE SCALE GENOMIC DNA]</scope>
    <source>
        <strain evidence="1 2">DAOM 194757</strain>
    </source>
</reference>
<dbReference type="Gene3D" id="2.40.70.10">
    <property type="entry name" value="Acid Proteases"/>
    <property type="match status" value="1"/>
</dbReference>
<comment type="caution">
    <text evidence="1">The sequence shown here is derived from an EMBL/GenBank/DDBJ whole genome shotgun (WGS) entry which is preliminary data.</text>
</comment>
<dbReference type="AlphaFoldDB" id="A0A397W468"/>
<name>A0A397W468_9GLOM</name>
<evidence type="ECO:0000313" key="2">
    <source>
        <dbReference type="Proteomes" id="UP000266673"/>
    </source>
</evidence>
<evidence type="ECO:0000313" key="1">
    <source>
        <dbReference type="EMBL" id="RIB29474.1"/>
    </source>
</evidence>
<dbReference type="InterPro" id="IPR021109">
    <property type="entry name" value="Peptidase_aspartic_dom_sf"/>
</dbReference>
<dbReference type="EMBL" id="QKWP01000037">
    <property type="protein sequence ID" value="RIB29474.1"/>
    <property type="molecule type" value="Genomic_DNA"/>
</dbReference>